<dbReference type="EMBL" id="CP013244">
    <property type="protein sequence ID" value="ANP45775.1"/>
    <property type="molecule type" value="Genomic_DNA"/>
</dbReference>
<dbReference type="Gene3D" id="2.30.180.10">
    <property type="entry name" value="FAS1 domain"/>
    <property type="match status" value="1"/>
</dbReference>
<dbReference type="InterPro" id="IPR036378">
    <property type="entry name" value="FAS1_dom_sf"/>
</dbReference>
<dbReference type="FunFam" id="2.30.180.10:FF:000032">
    <property type="entry name" value="Fasciclin domain-containing protein, putative"/>
    <property type="match status" value="1"/>
</dbReference>
<dbReference type="SMART" id="SM00554">
    <property type="entry name" value="FAS1"/>
    <property type="match status" value="1"/>
</dbReference>
<evidence type="ECO:0000313" key="2">
    <source>
        <dbReference type="EMBL" id="ANP45775.1"/>
    </source>
</evidence>
<proteinExistence type="predicted"/>
<dbReference type="InterPro" id="IPR000782">
    <property type="entry name" value="FAS1_domain"/>
</dbReference>
<dbReference type="RefSeq" id="WP_066769665.1">
    <property type="nucleotide sequence ID" value="NZ_CP013244.1"/>
</dbReference>
<name>A0A1B1AGU8_9PROT</name>
<reference evidence="2 3" key="1">
    <citation type="submission" date="2015-11" db="EMBL/GenBank/DDBJ databases">
        <title>Whole-Genome Sequence of Candidatus Oderbacter manganicum from the National Park Lower Oder Valley, Germany.</title>
        <authorList>
            <person name="Braun B."/>
            <person name="Liere K."/>
            <person name="Szewzyk U."/>
        </authorList>
    </citation>
    <scope>NUCLEOTIDE SEQUENCE [LARGE SCALE GENOMIC DNA]</scope>
    <source>
        <strain evidence="2 3">OTSz_A_272</strain>
    </source>
</reference>
<dbReference type="AlphaFoldDB" id="A0A1B1AGU8"/>
<dbReference type="InterPro" id="IPR050904">
    <property type="entry name" value="Adhesion/Biosynth-related"/>
</dbReference>
<dbReference type="STRING" id="1759059.ATE48_07495"/>
<dbReference type="OrthoDB" id="9800666at2"/>
<organism evidence="2 3">
    <name type="scientific">Candidatus Viadribacter manganicus</name>
    <dbReference type="NCBI Taxonomy" id="1759059"/>
    <lineage>
        <taxon>Bacteria</taxon>
        <taxon>Pseudomonadati</taxon>
        <taxon>Pseudomonadota</taxon>
        <taxon>Alphaproteobacteria</taxon>
        <taxon>Hyphomonadales</taxon>
        <taxon>Hyphomonadaceae</taxon>
        <taxon>Candidatus Viadribacter</taxon>
    </lineage>
</organism>
<dbReference type="InParanoid" id="A0A1B1AGU8"/>
<accession>A0A1B1AGU8</accession>
<dbReference type="SUPFAM" id="SSF82153">
    <property type="entry name" value="FAS1 domain"/>
    <property type="match status" value="1"/>
</dbReference>
<keyword evidence="3" id="KW-1185">Reference proteome</keyword>
<dbReference type="Pfam" id="PF02469">
    <property type="entry name" value="Fasciclin"/>
    <property type="match status" value="1"/>
</dbReference>
<dbReference type="KEGG" id="cbot:ATE48_07495"/>
<evidence type="ECO:0000259" key="1">
    <source>
        <dbReference type="PROSITE" id="PS50213"/>
    </source>
</evidence>
<evidence type="ECO:0000313" key="3">
    <source>
        <dbReference type="Proteomes" id="UP000092498"/>
    </source>
</evidence>
<dbReference type="PANTHER" id="PTHR10900">
    <property type="entry name" value="PERIOSTIN-RELATED"/>
    <property type="match status" value="1"/>
</dbReference>
<feature type="domain" description="FAS1" evidence="1">
    <location>
        <begin position="2"/>
        <end position="133"/>
    </location>
</feature>
<dbReference type="Proteomes" id="UP000092498">
    <property type="component" value="Chromosome"/>
</dbReference>
<protein>
    <recommendedName>
        <fullName evidence="1">FAS1 domain-containing protein</fullName>
    </recommendedName>
</protein>
<dbReference type="PANTHER" id="PTHR10900:SF77">
    <property type="entry name" value="FI19380P1"/>
    <property type="match status" value="1"/>
</dbReference>
<gene>
    <name evidence="2" type="ORF">ATE48_07495</name>
</gene>
<sequence length="149" mass="15910">MARLSVVSVADRAGFYTFAAALRSSDYYDALEADGPFTVFAPTDAAFNAMSSVALDSFLHRDRAKLQQVLGYHFAPGRVVAARFASKRIRATMRTGGEVLIDGRNGLKANGARVIKPDLEAANGVVHGIDALLWPREASDSLGAAIAIR</sequence>
<dbReference type="PROSITE" id="PS50213">
    <property type="entry name" value="FAS1"/>
    <property type="match status" value="1"/>
</dbReference>